<reference evidence="1 2" key="1">
    <citation type="submission" date="2016-10" db="EMBL/GenBank/DDBJ databases">
        <authorList>
            <person name="de Groot N.N."/>
        </authorList>
    </citation>
    <scope>NUCLEOTIDE SEQUENCE [LARGE SCALE GENOMIC DNA]</scope>
    <source>
        <strain evidence="1 2">EP1-55-1</strain>
    </source>
</reference>
<dbReference type="OrthoDB" id="5333999at2"/>
<evidence type="ECO:0000313" key="1">
    <source>
        <dbReference type="EMBL" id="SFP15730.1"/>
    </source>
</evidence>
<organism evidence="1 2">
    <name type="scientific">Hydrogenimonas thermophila</name>
    <dbReference type="NCBI Taxonomy" id="223786"/>
    <lineage>
        <taxon>Bacteria</taxon>
        <taxon>Pseudomonadati</taxon>
        <taxon>Campylobacterota</taxon>
        <taxon>Epsilonproteobacteria</taxon>
        <taxon>Campylobacterales</taxon>
        <taxon>Hydrogenimonadaceae</taxon>
        <taxon>Hydrogenimonas</taxon>
    </lineage>
</organism>
<dbReference type="EMBL" id="FOXB01000008">
    <property type="protein sequence ID" value="SFP15730.1"/>
    <property type="molecule type" value="Genomic_DNA"/>
</dbReference>
<dbReference type="RefSeq" id="WP_092911575.1">
    <property type="nucleotide sequence ID" value="NZ_CP136592.1"/>
</dbReference>
<accession>A0A1I5N220</accession>
<evidence type="ECO:0008006" key="3">
    <source>
        <dbReference type="Google" id="ProtNLM"/>
    </source>
</evidence>
<sequence>MLIDMIKEREFQEIMDAHIKDILFYLLESDQPFGLLCNLKYVTFDPPLPEELAELLQEVTLFMIAGYTFESFEIEDNIIFFEAGFGPENFGSVVSMPVLAILQLLVEETPILINMAQPMTDFKTEKEDSGVKSSLENFLNNPENRKFLKK</sequence>
<gene>
    <name evidence="1" type="ORF">SAMN05216234_10815</name>
</gene>
<dbReference type="AlphaFoldDB" id="A0A1I5N220"/>
<dbReference type="Proteomes" id="UP000199227">
    <property type="component" value="Unassembled WGS sequence"/>
</dbReference>
<evidence type="ECO:0000313" key="2">
    <source>
        <dbReference type="Proteomes" id="UP000199227"/>
    </source>
</evidence>
<dbReference type="STRING" id="223786.SAMN05216234_10815"/>
<proteinExistence type="predicted"/>
<keyword evidence="2" id="KW-1185">Reference proteome</keyword>
<protein>
    <recommendedName>
        <fullName evidence="3">Stringent starvation protein B</fullName>
    </recommendedName>
</protein>
<name>A0A1I5N220_9BACT</name>